<organism evidence="1 2">
    <name type="scientific">Streptomyces violaceusniger (strain Tu 4113)</name>
    <dbReference type="NCBI Taxonomy" id="653045"/>
    <lineage>
        <taxon>Bacteria</taxon>
        <taxon>Bacillati</taxon>
        <taxon>Actinomycetota</taxon>
        <taxon>Actinomycetes</taxon>
        <taxon>Kitasatosporales</taxon>
        <taxon>Streptomycetaceae</taxon>
        <taxon>Streptomyces</taxon>
        <taxon>Streptomyces violaceusniger group</taxon>
    </lineage>
</organism>
<dbReference type="HOGENOM" id="CLU_2345577_0_0_11"/>
<keyword evidence="2" id="KW-1185">Reference proteome</keyword>
<dbReference type="Proteomes" id="UP000008703">
    <property type="component" value="Chromosome"/>
</dbReference>
<proteinExistence type="predicted"/>
<evidence type="ECO:0000313" key="2">
    <source>
        <dbReference type="Proteomes" id="UP000008703"/>
    </source>
</evidence>
<dbReference type="KEGG" id="svl:Strvi_1878"/>
<accession>G2P271</accession>
<dbReference type="EMBL" id="CP002994">
    <property type="protein sequence ID" value="AEM81613.1"/>
    <property type="molecule type" value="Genomic_DNA"/>
</dbReference>
<sequence length="97" mass="10707">MRAASGTSITSASPDVRQVSGRRYPSIVTLSPARIGTVGILRDEVCERAGKRVFYRTWSTGDDKLSADPDYYRGVTDQVPVHDNLLFSIKYPIRASS</sequence>
<reference evidence="1" key="1">
    <citation type="submission" date="2011-08" db="EMBL/GenBank/DDBJ databases">
        <title>Complete sequence of chromosome of Streptomyces violaceusniger Tu 4113.</title>
        <authorList>
            <consortium name="US DOE Joint Genome Institute"/>
            <person name="Lucas S."/>
            <person name="Han J."/>
            <person name="Lapidus A."/>
            <person name="Cheng J.-F."/>
            <person name="Goodwin L."/>
            <person name="Pitluck S."/>
            <person name="Peters L."/>
            <person name="Ivanova N."/>
            <person name="Daligault H."/>
            <person name="Detter J.C."/>
            <person name="Han C."/>
            <person name="Tapia R."/>
            <person name="Land M."/>
            <person name="Hauser L."/>
            <person name="Kyrpides N."/>
            <person name="Ivanova N."/>
            <person name="Pagani I."/>
            <person name="Hagen A."/>
            <person name="Katz L."/>
            <person name="Fiedler H.-P."/>
            <person name="Keasling J."/>
            <person name="Fortman J."/>
            <person name="Woyke T."/>
        </authorList>
    </citation>
    <scope>NUCLEOTIDE SEQUENCE [LARGE SCALE GENOMIC DNA]</scope>
    <source>
        <strain evidence="1">Tu 4113</strain>
    </source>
</reference>
<dbReference type="AlphaFoldDB" id="G2P271"/>
<name>G2P271_STRV4</name>
<evidence type="ECO:0000313" key="1">
    <source>
        <dbReference type="EMBL" id="AEM81613.1"/>
    </source>
</evidence>
<protein>
    <submittedName>
        <fullName evidence="1">Uncharacterized protein</fullName>
    </submittedName>
</protein>
<gene>
    <name evidence="1" type="ORF">Strvi_1878</name>
</gene>